<feature type="region of interest" description="Disordered" evidence="1">
    <location>
        <begin position="305"/>
        <end position="337"/>
    </location>
</feature>
<proteinExistence type="predicted"/>
<dbReference type="EMBL" id="WIGN01000281">
    <property type="protein sequence ID" value="KAF6802216.1"/>
    <property type="molecule type" value="Genomic_DNA"/>
</dbReference>
<dbReference type="AlphaFoldDB" id="A0A8H6MNE6"/>
<dbReference type="Proteomes" id="UP000652219">
    <property type="component" value="Unassembled WGS sequence"/>
</dbReference>
<evidence type="ECO:0000256" key="1">
    <source>
        <dbReference type="SAM" id="MobiDB-lite"/>
    </source>
</evidence>
<keyword evidence="3" id="KW-1185">Reference proteome</keyword>
<reference evidence="2 3" key="1">
    <citation type="journal article" date="2020" name="Phytopathology">
        <title>Genome Sequence Resources of Colletotrichum truncatum, C. plurivorum, C. musicola, and C. sojae: Four Species Pathogenic to Soybean (Glycine max).</title>
        <authorList>
            <person name="Rogerio F."/>
            <person name="Boufleur T.R."/>
            <person name="Ciampi-Guillardi M."/>
            <person name="Sukno S.A."/>
            <person name="Thon M.R."/>
            <person name="Massola Junior N.S."/>
            <person name="Baroncelli R."/>
        </authorList>
    </citation>
    <scope>NUCLEOTIDE SEQUENCE [LARGE SCALE GENOMIC DNA]</scope>
    <source>
        <strain evidence="2 3">LFN0009</strain>
    </source>
</reference>
<evidence type="ECO:0000313" key="2">
    <source>
        <dbReference type="EMBL" id="KAF6802216.1"/>
    </source>
</evidence>
<sequence length="358" mass="39390">MLILGLVSSTILAETVPRINAGLHWALPLEETPTANALNESTIPPGRQRMAGNAPYAQRVSEGAVAYTPVRMEMADGANFDSLGADADHSDGTLGHGHSILDQCLDLAVELSKGHFFQLSAECPSNEFSLDTTAFAELANLIRDDPRVSMDKIRLEYDPDSARARFKMPGSRVHNYTANQLCQVVVNASVGVLPHLQWAREENLVMDDDQRAVIVDAAYLAATEDRCTESLRRTNGFVRAAIAIKIPYESSYAADASPLRGRLHECLVGLWVWREGRVHCDIHWKSVTTTRAYLTLKKSYFTDDAPAPPFPTQPSASNRSRLSTPAEPTEPPEPAVRIPFTRLKEIIEQAIESQISGQ</sequence>
<accession>A0A8H6MNE6</accession>
<organism evidence="2 3">
    <name type="scientific">Colletotrichum sojae</name>
    <dbReference type="NCBI Taxonomy" id="2175907"/>
    <lineage>
        <taxon>Eukaryota</taxon>
        <taxon>Fungi</taxon>
        <taxon>Dikarya</taxon>
        <taxon>Ascomycota</taxon>
        <taxon>Pezizomycotina</taxon>
        <taxon>Sordariomycetes</taxon>
        <taxon>Hypocreomycetidae</taxon>
        <taxon>Glomerellales</taxon>
        <taxon>Glomerellaceae</taxon>
        <taxon>Colletotrichum</taxon>
        <taxon>Colletotrichum orchidearum species complex</taxon>
    </lineage>
</organism>
<evidence type="ECO:0000313" key="3">
    <source>
        <dbReference type="Proteomes" id="UP000652219"/>
    </source>
</evidence>
<feature type="compositionally biased region" description="Polar residues" evidence="1">
    <location>
        <begin position="313"/>
        <end position="323"/>
    </location>
</feature>
<name>A0A8H6MNE6_9PEZI</name>
<comment type="caution">
    <text evidence="2">The sequence shown here is derived from an EMBL/GenBank/DDBJ whole genome shotgun (WGS) entry which is preliminary data.</text>
</comment>
<protein>
    <submittedName>
        <fullName evidence="2">Uncharacterized protein</fullName>
    </submittedName>
</protein>
<gene>
    <name evidence="2" type="ORF">CSOJ01_11757</name>
</gene>